<accession>A0A9W8J8A3</accession>
<comment type="similarity">
    <text evidence="2 8">Belongs to the cytochrome P450 family.</text>
</comment>
<dbReference type="PANTHER" id="PTHR46206">
    <property type="entry name" value="CYTOCHROME P450"/>
    <property type="match status" value="1"/>
</dbReference>
<evidence type="ECO:0000256" key="7">
    <source>
        <dbReference type="PIRSR" id="PIRSR602403-1"/>
    </source>
</evidence>
<name>A0A9W8J8A3_9AGAR</name>
<dbReference type="InterPro" id="IPR036396">
    <property type="entry name" value="Cyt_P450_sf"/>
</dbReference>
<evidence type="ECO:0000256" key="1">
    <source>
        <dbReference type="ARBA" id="ARBA00001971"/>
    </source>
</evidence>
<evidence type="ECO:0000256" key="8">
    <source>
        <dbReference type="RuleBase" id="RU000461"/>
    </source>
</evidence>
<reference evidence="9" key="1">
    <citation type="submission" date="2022-06" db="EMBL/GenBank/DDBJ databases">
        <title>Genome Sequence of Candolleomyces eurysporus.</title>
        <authorList>
            <person name="Buettner E."/>
        </authorList>
    </citation>
    <scope>NUCLEOTIDE SEQUENCE</scope>
    <source>
        <strain evidence="9">VTCC 930004</strain>
    </source>
</reference>
<dbReference type="PRINTS" id="PR00465">
    <property type="entry name" value="EP450IV"/>
</dbReference>
<dbReference type="InterPro" id="IPR002403">
    <property type="entry name" value="Cyt_P450_E_grp-IV"/>
</dbReference>
<dbReference type="GO" id="GO:0005506">
    <property type="term" value="F:iron ion binding"/>
    <property type="evidence" value="ECO:0007669"/>
    <property type="project" value="InterPro"/>
</dbReference>
<proteinExistence type="inferred from homology"/>
<dbReference type="SUPFAM" id="SSF48264">
    <property type="entry name" value="Cytochrome P450"/>
    <property type="match status" value="1"/>
</dbReference>
<dbReference type="GO" id="GO:0004497">
    <property type="term" value="F:monooxygenase activity"/>
    <property type="evidence" value="ECO:0007669"/>
    <property type="project" value="UniProtKB-KW"/>
</dbReference>
<gene>
    <name evidence="9" type="ORF">H1R20_g7804</name>
</gene>
<sequence length="502" mass="56434">MLEGLQGYATPALLTASTIWFLARAFGETTRLKHIPALGFSDPILSYWSALELHFDADGFMRRNWPKIKPGTKFVRIPGLIRWYVAGVGLEQFQDLTRAPDSILSNNEALDVYLHAKYTLHHEEIGDHIQVPAIQSNFNRSLGFLVPEVHDEAIAAFEGAFPLEGDEWKSFVVSPAVMKIIGQISNRALVGLPLCRNSAYIKLNIDFAVGVIIMSFVLTAVPNFLRRAVNRLTSPIPGRVKEVTAYLQPVIDARRAEKARLGDAYAPPIDLLTWLMEVAEENKRPDRDIILRMMSTNFGSIHTTSMSFTHALYSLLSRPQFIEPLRAEIEHCVQEHGWSKEAIDNMRLVDGFIKESQRVDIIGIIIGNRIAIQDTTMSDVFIPKGTMLTANVVEAHSNTAAWGSDAAEFDPYRFIKLEKETGRKIGIVSTSANSLSFGHGRHACPGRFFAAQELKLLLAHLLVNYDVKLDNKDQQRPKNMWFGMSCMPNPQARILLRKRQKN</sequence>
<dbReference type="PROSITE" id="PS00086">
    <property type="entry name" value="CYTOCHROME_P450"/>
    <property type="match status" value="1"/>
</dbReference>
<evidence type="ECO:0000313" key="10">
    <source>
        <dbReference type="Proteomes" id="UP001140091"/>
    </source>
</evidence>
<evidence type="ECO:0000256" key="5">
    <source>
        <dbReference type="ARBA" id="ARBA00023004"/>
    </source>
</evidence>
<dbReference type="Proteomes" id="UP001140091">
    <property type="component" value="Unassembled WGS sequence"/>
</dbReference>
<feature type="binding site" description="axial binding residue" evidence="7">
    <location>
        <position position="444"/>
    </location>
    <ligand>
        <name>heme</name>
        <dbReference type="ChEBI" id="CHEBI:30413"/>
    </ligand>
    <ligandPart>
        <name>Fe</name>
        <dbReference type="ChEBI" id="CHEBI:18248"/>
    </ligandPart>
</feature>
<comment type="caution">
    <text evidence="9">The sequence shown here is derived from an EMBL/GenBank/DDBJ whole genome shotgun (WGS) entry which is preliminary data.</text>
</comment>
<protein>
    <recommendedName>
        <fullName evidence="11">Cytochrome P450</fullName>
    </recommendedName>
</protein>
<dbReference type="CDD" id="cd11041">
    <property type="entry name" value="CYP503A1-like"/>
    <property type="match status" value="1"/>
</dbReference>
<dbReference type="GO" id="GO:0020037">
    <property type="term" value="F:heme binding"/>
    <property type="evidence" value="ECO:0007669"/>
    <property type="project" value="InterPro"/>
</dbReference>
<evidence type="ECO:0000256" key="4">
    <source>
        <dbReference type="ARBA" id="ARBA00023002"/>
    </source>
</evidence>
<keyword evidence="10" id="KW-1185">Reference proteome</keyword>
<keyword evidence="6 8" id="KW-0503">Monooxygenase</keyword>
<dbReference type="InterPro" id="IPR017972">
    <property type="entry name" value="Cyt_P450_CS"/>
</dbReference>
<organism evidence="9 10">
    <name type="scientific">Candolleomyces eurysporus</name>
    <dbReference type="NCBI Taxonomy" id="2828524"/>
    <lineage>
        <taxon>Eukaryota</taxon>
        <taxon>Fungi</taxon>
        <taxon>Dikarya</taxon>
        <taxon>Basidiomycota</taxon>
        <taxon>Agaricomycotina</taxon>
        <taxon>Agaricomycetes</taxon>
        <taxon>Agaricomycetidae</taxon>
        <taxon>Agaricales</taxon>
        <taxon>Agaricineae</taxon>
        <taxon>Psathyrellaceae</taxon>
        <taxon>Candolleomyces</taxon>
    </lineage>
</organism>
<dbReference type="InterPro" id="IPR001128">
    <property type="entry name" value="Cyt_P450"/>
</dbReference>
<keyword evidence="4 8" id="KW-0560">Oxidoreductase</keyword>
<keyword evidence="7 8" id="KW-0349">Heme</keyword>
<evidence type="ECO:0000313" key="9">
    <source>
        <dbReference type="EMBL" id="KAJ2929299.1"/>
    </source>
</evidence>
<dbReference type="OrthoDB" id="1844152at2759"/>
<keyword evidence="5 7" id="KW-0408">Iron</keyword>
<keyword evidence="3 7" id="KW-0479">Metal-binding</keyword>
<evidence type="ECO:0000256" key="3">
    <source>
        <dbReference type="ARBA" id="ARBA00022723"/>
    </source>
</evidence>
<dbReference type="PANTHER" id="PTHR46206:SF1">
    <property type="entry name" value="P450, PUTATIVE (EUROFUNG)-RELATED"/>
    <property type="match status" value="1"/>
</dbReference>
<dbReference type="Pfam" id="PF00067">
    <property type="entry name" value="p450"/>
    <property type="match status" value="1"/>
</dbReference>
<evidence type="ECO:0000256" key="6">
    <source>
        <dbReference type="ARBA" id="ARBA00023033"/>
    </source>
</evidence>
<dbReference type="GO" id="GO:0016705">
    <property type="term" value="F:oxidoreductase activity, acting on paired donors, with incorporation or reduction of molecular oxygen"/>
    <property type="evidence" value="ECO:0007669"/>
    <property type="project" value="InterPro"/>
</dbReference>
<dbReference type="Gene3D" id="1.10.630.10">
    <property type="entry name" value="Cytochrome P450"/>
    <property type="match status" value="1"/>
</dbReference>
<comment type="cofactor">
    <cofactor evidence="1 7">
        <name>heme</name>
        <dbReference type="ChEBI" id="CHEBI:30413"/>
    </cofactor>
</comment>
<feature type="non-terminal residue" evidence="9">
    <location>
        <position position="502"/>
    </location>
</feature>
<dbReference type="EMBL" id="JANBPK010000882">
    <property type="protein sequence ID" value="KAJ2929299.1"/>
    <property type="molecule type" value="Genomic_DNA"/>
</dbReference>
<dbReference type="AlphaFoldDB" id="A0A9W8J8A3"/>
<evidence type="ECO:0008006" key="11">
    <source>
        <dbReference type="Google" id="ProtNLM"/>
    </source>
</evidence>
<evidence type="ECO:0000256" key="2">
    <source>
        <dbReference type="ARBA" id="ARBA00010617"/>
    </source>
</evidence>